<evidence type="ECO:0000256" key="1">
    <source>
        <dbReference type="SAM" id="MobiDB-lite"/>
    </source>
</evidence>
<accession>A0ABT5DV79</accession>
<evidence type="ECO:0000313" key="3">
    <source>
        <dbReference type="Proteomes" id="UP001221686"/>
    </source>
</evidence>
<reference evidence="2 3" key="1">
    <citation type="submission" date="2022-11" db="EMBL/GenBank/DDBJ databases">
        <title>Minimal conservation of predation-associated metabolite biosynthetic gene clusters underscores biosynthetic potential of Myxococcota including descriptions for ten novel species: Archangium lansinium sp. nov., Myxococcus landrumus sp. nov., Nannocystis bai.</title>
        <authorList>
            <person name="Ahearne A."/>
            <person name="Stevens C."/>
            <person name="Dowd S."/>
        </authorList>
    </citation>
    <scope>NUCLEOTIDE SEQUENCE [LARGE SCALE GENOMIC DNA]</scope>
    <source>
        <strain evidence="2 3">BB15-2</strain>
    </source>
</reference>
<name>A0ABT5DV79_9BACT</name>
<feature type="compositionally biased region" description="Low complexity" evidence="1">
    <location>
        <begin position="142"/>
        <end position="158"/>
    </location>
</feature>
<dbReference type="Proteomes" id="UP001221686">
    <property type="component" value="Unassembled WGS sequence"/>
</dbReference>
<feature type="compositionally biased region" description="Low complexity" evidence="1">
    <location>
        <begin position="31"/>
        <end position="62"/>
    </location>
</feature>
<gene>
    <name evidence="2" type="ORF">POL25_11565</name>
</gene>
<sequence>MRTSGLLLALFILPQCGPGKPQPGDTDTAVTETDSGVSTTTGTTGTTSTTGSSTSGPATTAGSGCAALDQGNVWVCDCTTLFGPWKPFNDACGRDQTIPVEWSEWLCETYAADDLFDTTATTGDEDPSDTTAGTDPTEPRTDPTTGPATTTGDGDDPPLGCKCTCEVTPECCDDSLP</sequence>
<dbReference type="EMBL" id="JAQNDL010000001">
    <property type="protein sequence ID" value="MDC0717536.1"/>
    <property type="molecule type" value="Genomic_DNA"/>
</dbReference>
<feature type="region of interest" description="Disordered" evidence="1">
    <location>
        <begin position="18"/>
        <end position="62"/>
    </location>
</feature>
<dbReference type="RefSeq" id="WP_272086020.1">
    <property type="nucleotide sequence ID" value="NZ_JAQNDL010000001.1"/>
</dbReference>
<protein>
    <submittedName>
        <fullName evidence="2">Uncharacterized protein</fullName>
    </submittedName>
</protein>
<feature type="region of interest" description="Disordered" evidence="1">
    <location>
        <begin position="118"/>
        <end position="158"/>
    </location>
</feature>
<proteinExistence type="predicted"/>
<organism evidence="2 3">
    <name type="scientific">Nannocystis bainbridge</name>
    <dbReference type="NCBI Taxonomy" id="2995303"/>
    <lineage>
        <taxon>Bacteria</taxon>
        <taxon>Pseudomonadati</taxon>
        <taxon>Myxococcota</taxon>
        <taxon>Polyangia</taxon>
        <taxon>Nannocystales</taxon>
        <taxon>Nannocystaceae</taxon>
        <taxon>Nannocystis</taxon>
    </lineage>
</organism>
<evidence type="ECO:0000313" key="2">
    <source>
        <dbReference type="EMBL" id="MDC0717536.1"/>
    </source>
</evidence>
<keyword evidence="3" id="KW-1185">Reference proteome</keyword>
<comment type="caution">
    <text evidence="2">The sequence shown here is derived from an EMBL/GenBank/DDBJ whole genome shotgun (WGS) entry which is preliminary data.</text>
</comment>